<keyword evidence="3" id="KW-0732">Signal</keyword>
<gene>
    <name evidence="6" type="ORF">SAMN05443431_1081</name>
</gene>
<evidence type="ECO:0000313" key="7">
    <source>
        <dbReference type="Proteomes" id="UP000199559"/>
    </source>
</evidence>
<dbReference type="InterPro" id="IPR013783">
    <property type="entry name" value="Ig-like_fold"/>
</dbReference>
<organism evidence="6 7">
    <name type="scientific">Olleya namhaensis</name>
    <dbReference type="NCBI Taxonomy" id="1144750"/>
    <lineage>
        <taxon>Bacteria</taxon>
        <taxon>Pseudomonadati</taxon>
        <taxon>Bacteroidota</taxon>
        <taxon>Flavobacteriia</taxon>
        <taxon>Flavobacteriales</taxon>
        <taxon>Flavobacteriaceae</taxon>
    </lineage>
</organism>
<dbReference type="Gene3D" id="2.60.120.290">
    <property type="entry name" value="Spermadhesin, CUB domain"/>
    <property type="match status" value="1"/>
</dbReference>
<sequence>MKKFLVALILLNSFIAFSQDVLMQTATVNQCGGVFYDSGGPSANYGDNESFILTICPDSPGNLVQLDFTAFSTGLNTDVMTIFNGDDVSAPAFGTFSGGGGGASPGFVTATPENTSGCLTIQFVSDGAPNASGWAATISCFEPCQTIVSQIDTATPAPNGDGYIRVCPDEPITLDGSATFSVDGTGASYEWDLGDGNFIAGQSATFSYSTPGVYIVNLNVTDTNTSADPDGCANTNLINQVIQVGTAPDFTGTDAVDSVICFGDSTTLNGVVNPVQFINDCTPPVSGTTFLPDGSGASYQTAITVDCYESSLTLTDINQITSICVNMEHSFSGDLDIFITGPSGLQAQLFDQAGGGTYFGGANDDGTNTPGVGEEYCFSMSAAVLLGDAPTVTAGSNPPGNSWLTGTYLPVESFNSLLGSPLNGDWTIRVVDNLSVDNGYIFSWSIEFDPALQPPELSFTPTTVTEGWDADSSITATTGNDITVQPATAGTHCYTYRTTDDFGCEYTEVVCIDVLPEIDNDLPNDLFLCNPGAAPYVFDLTQNDAVMTASSTIAGDLNITYYESLADATSGTGAIATPNSYSSTAVLGVPQSIYVRIEYLTSGCFETETFTLNITTQPTINPAPDMVTCDDPSNDGFAPFDLESQNPFILGTQSSANFIVTYYLSFADADAGIASTALVSDYTNTVNPQPIYVRVQVAGDAACYIASPTPVFDLIVTANDDSSFTVTPNCSGGTIGTVATTGGTFTLNPDLGDGATINAATGEVTNGLSGVSYTIQYTTAGVCPSSTDQVLLVQTTDDASFTMLPTCDGGTVDTVATPGGTFTFNPIPTDGAVIDAATGTITAGTSGTTYTVEYTTGGSCPESSTQDVTVFASEDATFSVIENCDGATMNIIGDTGGVFAFNPSVSDGAVIDVATGEVTSGVSGTTYTVQYTTSGPCPDDSFQNVTVLNQDDPGFTVLADCNGGTVDSVVTSGGTYSFNPAVSDSAVIDVNTGTVTSATPGASYTIEYTTAGACTGTSTQVLNVLSADDSSFTYTPTCDGAIATITGLTGGAFTFNSPPAAGDTVVLDAASGLITGGISNTTYSIDYSTNGACPTTTNVAVTVYPEPVAVTPTPLIVCDNGTPDGLTSIDLSLKNNEISGGNPAYAVSYYLTQAEADSGTNA</sequence>
<proteinExistence type="predicted"/>
<dbReference type="SUPFAM" id="SSF49854">
    <property type="entry name" value="Spermadhesin, CUB domain"/>
    <property type="match status" value="1"/>
</dbReference>
<dbReference type="RefSeq" id="WP_245741149.1">
    <property type="nucleotide sequence ID" value="NZ_FORM01000008.1"/>
</dbReference>
<dbReference type="Gene3D" id="2.60.40.10">
    <property type="entry name" value="Immunoglobulins"/>
    <property type="match status" value="1"/>
</dbReference>
<dbReference type="SUPFAM" id="SSF49785">
    <property type="entry name" value="Galactose-binding domain-like"/>
    <property type="match status" value="1"/>
</dbReference>
<dbReference type="SUPFAM" id="SSF49299">
    <property type="entry name" value="PKD domain"/>
    <property type="match status" value="1"/>
</dbReference>
<protein>
    <submittedName>
        <fullName evidence="6">PKD domain-containing protein</fullName>
    </submittedName>
</protein>
<evidence type="ECO:0000256" key="2">
    <source>
        <dbReference type="ARBA" id="ARBA00022801"/>
    </source>
</evidence>
<dbReference type="Gene3D" id="2.60.120.260">
    <property type="entry name" value="Galactose-binding domain-like"/>
    <property type="match status" value="1"/>
</dbReference>
<evidence type="ECO:0000256" key="3">
    <source>
        <dbReference type="SAM" id="SignalP"/>
    </source>
</evidence>
<dbReference type="Pfam" id="PF18911">
    <property type="entry name" value="PKD_4"/>
    <property type="match status" value="1"/>
</dbReference>
<dbReference type="GO" id="GO:0006508">
    <property type="term" value="P:proteolysis"/>
    <property type="evidence" value="ECO:0007669"/>
    <property type="project" value="UniProtKB-KW"/>
</dbReference>
<feature type="non-terminal residue" evidence="6">
    <location>
        <position position="1162"/>
    </location>
</feature>
<feature type="domain" description="PKD" evidence="4">
    <location>
        <begin position="184"/>
        <end position="223"/>
    </location>
</feature>
<keyword evidence="7" id="KW-1185">Reference proteome</keyword>
<dbReference type="InterPro" id="IPR035914">
    <property type="entry name" value="Sperma_CUB_dom_sf"/>
</dbReference>
<accession>A0A1I3RK26</accession>
<name>A0A1I3RK26_9FLAO</name>
<dbReference type="CDD" id="cd00146">
    <property type="entry name" value="PKD"/>
    <property type="match status" value="1"/>
</dbReference>
<keyword evidence="2" id="KW-0378">Hydrolase</keyword>
<reference evidence="7" key="1">
    <citation type="submission" date="2016-10" db="EMBL/GenBank/DDBJ databases">
        <authorList>
            <person name="Varghese N."/>
            <person name="Submissions S."/>
        </authorList>
    </citation>
    <scope>NUCLEOTIDE SEQUENCE [LARGE SCALE GENOMIC DNA]</scope>
    <source>
        <strain evidence="7">DSM 28881</strain>
    </source>
</reference>
<dbReference type="EMBL" id="FORM01000008">
    <property type="protein sequence ID" value="SFJ46390.1"/>
    <property type="molecule type" value="Genomic_DNA"/>
</dbReference>
<evidence type="ECO:0000313" key="6">
    <source>
        <dbReference type="EMBL" id="SFJ46390.1"/>
    </source>
</evidence>
<dbReference type="GO" id="GO:0004252">
    <property type="term" value="F:serine-type endopeptidase activity"/>
    <property type="evidence" value="ECO:0007669"/>
    <property type="project" value="InterPro"/>
</dbReference>
<dbReference type="InterPro" id="IPR008979">
    <property type="entry name" value="Galactose-bd-like_sf"/>
</dbReference>
<dbReference type="Proteomes" id="UP000199559">
    <property type="component" value="Unassembled WGS sequence"/>
</dbReference>
<dbReference type="InterPro" id="IPR022409">
    <property type="entry name" value="PKD/Chitinase_dom"/>
</dbReference>
<dbReference type="AlphaFoldDB" id="A0A1I3RK26"/>
<dbReference type="PROSITE" id="PS50093">
    <property type="entry name" value="PKD"/>
    <property type="match status" value="1"/>
</dbReference>
<evidence type="ECO:0000259" key="5">
    <source>
        <dbReference type="PROSITE" id="PS51829"/>
    </source>
</evidence>
<evidence type="ECO:0000256" key="1">
    <source>
        <dbReference type="ARBA" id="ARBA00022670"/>
    </source>
</evidence>
<feature type="signal peptide" evidence="3">
    <location>
        <begin position="1"/>
        <end position="18"/>
    </location>
</feature>
<feature type="chain" id="PRO_5011624314" evidence="3">
    <location>
        <begin position="19"/>
        <end position="1162"/>
    </location>
</feature>
<dbReference type="InterPro" id="IPR002884">
    <property type="entry name" value="P_dom"/>
</dbReference>
<feature type="domain" description="P/Homo B" evidence="5">
    <location>
        <begin position="272"/>
        <end position="455"/>
    </location>
</feature>
<dbReference type="InterPro" id="IPR035986">
    <property type="entry name" value="PKD_dom_sf"/>
</dbReference>
<dbReference type="SMART" id="SM00089">
    <property type="entry name" value="PKD"/>
    <property type="match status" value="1"/>
</dbReference>
<dbReference type="InterPro" id="IPR000601">
    <property type="entry name" value="PKD_dom"/>
</dbReference>
<dbReference type="STRING" id="1144750.SAMN05443431_1081"/>
<dbReference type="PROSITE" id="PS51829">
    <property type="entry name" value="P_HOMO_B"/>
    <property type="match status" value="1"/>
</dbReference>
<keyword evidence="1" id="KW-0645">Protease</keyword>
<evidence type="ECO:0000259" key="4">
    <source>
        <dbReference type="PROSITE" id="PS50093"/>
    </source>
</evidence>